<dbReference type="Pfam" id="PF10263">
    <property type="entry name" value="SprT-like"/>
    <property type="match status" value="1"/>
</dbReference>
<proteinExistence type="predicted"/>
<dbReference type="Pfam" id="PF17283">
    <property type="entry name" value="Zn_ribbon_SprT"/>
    <property type="match status" value="1"/>
</dbReference>
<dbReference type="GO" id="GO:0005634">
    <property type="term" value="C:nucleus"/>
    <property type="evidence" value="ECO:0007669"/>
    <property type="project" value="TreeGrafter"/>
</dbReference>
<dbReference type="Proteomes" id="UP000006753">
    <property type="component" value="Unassembled WGS sequence"/>
</dbReference>
<dbReference type="PANTHER" id="PTHR23099:SF0">
    <property type="entry name" value="GERM CELL NUCLEAR ACIDIC PROTEIN"/>
    <property type="match status" value="1"/>
</dbReference>
<feature type="compositionally biased region" description="Basic and acidic residues" evidence="1">
    <location>
        <begin position="412"/>
        <end position="426"/>
    </location>
</feature>
<evidence type="ECO:0000256" key="1">
    <source>
        <dbReference type="SAM" id="MobiDB-lite"/>
    </source>
</evidence>
<evidence type="ECO:0000313" key="3">
    <source>
        <dbReference type="EMBL" id="EKD14195.1"/>
    </source>
</evidence>
<dbReference type="InterPro" id="IPR006640">
    <property type="entry name" value="SprT-like_domain"/>
</dbReference>
<feature type="compositionally biased region" description="Polar residues" evidence="1">
    <location>
        <begin position="152"/>
        <end position="163"/>
    </location>
</feature>
<organism evidence="3 4">
    <name type="scientific">Marssonina brunnea f. sp. multigermtubi (strain MB_m1)</name>
    <name type="common">Marssonina leaf spot fungus</name>
    <dbReference type="NCBI Taxonomy" id="1072389"/>
    <lineage>
        <taxon>Eukaryota</taxon>
        <taxon>Fungi</taxon>
        <taxon>Dikarya</taxon>
        <taxon>Ascomycota</taxon>
        <taxon>Pezizomycotina</taxon>
        <taxon>Leotiomycetes</taxon>
        <taxon>Helotiales</taxon>
        <taxon>Drepanopezizaceae</taxon>
        <taxon>Drepanopeziza</taxon>
    </lineage>
</organism>
<dbReference type="CDD" id="cd00084">
    <property type="entry name" value="HMG-box_SF"/>
    <property type="match status" value="1"/>
</dbReference>
<feature type="compositionally biased region" description="Basic and acidic residues" evidence="1">
    <location>
        <begin position="45"/>
        <end position="60"/>
    </location>
</feature>
<feature type="compositionally biased region" description="Basic residues" evidence="1">
    <location>
        <begin position="236"/>
        <end position="245"/>
    </location>
</feature>
<dbReference type="SMART" id="SM00731">
    <property type="entry name" value="SprT"/>
    <property type="match status" value="1"/>
</dbReference>
<feature type="domain" description="SprT-like" evidence="2">
    <location>
        <begin position="449"/>
        <end position="617"/>
    </location>
</feature>
<dbReference type="InterPro" id="IPR035240">
    <property type="entry name" value="SprT_Zn_ribbon"/>
</dbReference>
<keyword evidence="4" id="KW-1185">Reference proteome</keyword>
<feature type="region of interest" description="Disordered" evidence="1">
    <location>
        <begin position="295"/>
        <end position="361"/>
    </location>
</feature>
<dbReference type="GeneID" id="18763360"/>
<dbReference type="GO" id="GO:0006950">
    <property type="term" value="P:response to stress"/>
    <property type="evidence" value="ECO:0007669"/>
    <property type="project" value="UniProtKB-ARBA"/>
</dbReference>
<dbReference type="eggNOG" id="KOG3854">
    <property type="taxonomic scope" value="Eukaryota"/>
</dbReference>
<dbReference type="HOGENOM" id="CLU_012966_3_2_1"/>
<name>K1WAC7_MARBU</name>
<feature type="region of interest" description="Disordered" evidence="1">
    <location>
        <begin position="228"/>
        <end position="259"/>
    </location>
</feature>
<feature type="region of interest" description="Disordered" evidence="1">
    <location>
        <begin position="401"/>
        <end position="426"/>
    </location>
</feature>
<dbReference type="InParanoid" id="K1WAC7"/>
<feature type="region of interest" description="Disordered" evidence="1">
    <location>
        <begin position="27"/>
        <end position="208"/>
    </location>
</feature>
<sequence length="715" mass="80484">MARLVVEDSDDEFPDLAEILSRKTEVRIPKPESRTKKTVNTDGESPSKRTDSRLKAKWADELAAGKPRPRKRILNPTSDNPLLRPIANLSRGSSESSGSSKSKLHISPERSARRRVVAPRPLAVLDAEAVPENDDSEPEKRAQKKDLRKRTTTPNFQQSSVSEPVSVAGKHVVEPREEPQSMEAKEEKAKAPSKQTVIDSDSDDEEFEGASGLSDFIVDDSTFLDEESIILPPPRSSRKLVRGRGRPRELEDSDSEDLGREMARLRVDDDVFQVSKKRAEEKFLEEFANDYREKEPALRLRGPKTNSRTKKDPPRIKARVSTSDLEDPFALRYSPVKSQSMKTSEEAPFMTPPGSPVLQPRKLQSPKKELLRIPATPHRQSTDNFWKQDVVNDWNDEYSPLKVLQPKPNPLPKEHPYPKKSPGKLDREAKEAKKAFSQTKHALADSFLTELDAKITNGEIARLAASTGGVKIIWSKKLNTTAGRANWKRETVKPAPGSTDVKLIHRHHATIELAEKVIDDEGRLLNVLAHEFCHLANFMVSGIKTNPHGKEFKAWAAKCSRHFGDRGIEVTTKHSYSIDYKYVWECVNCSTEFKRHSKSIDPSRHKCGSCRSKLVQTKPVPRANAGTSKVSEYQLFVKENMKSLREENPGSPQKEIMGLVGKRYQAFKASKHQLGGDARLESVDIEDDVRTKEGTLDDDTRLVVRKLDFLDLTSP</sequence>
<dbReference type="AlphaFoldDB" id="K1WAC7"/>
<evidence type="ECO:0000313" key="4">
    <source>
        <dbReference type="Proteomes" id="UP000006753"/>
    </source>
</evidence>
<accession>K1WAC7</accession>
<dbReference type="OMA" id="KTNPHGK"/>
<feature type="compositionally biased region" description="Low complexity" evidence="1">
    <location>
        <begin position="90"/>
        <end position="101"/>
    </location>
</feature>
<protein>
    <submittedName>
        <fullName evidence="3">SprT family metallopeptidase</fullName>
    </submittedName>
</protein>
<reference evidence="3 4" key="1">
    <citation type="journal article" date="2012" name="BMC Genomics">
        <title>Sequencing the genome of Marssonina brunnea reveals fungus-poplar co-evolution.</title>
        <authorList>
            <person name="Zhu S."/>
            <person name="Cao Y.-Z."/>
            <person name="Jiang C."/>
            <person name="Tan B.-Y."/>
            <person name="Wang Z."/>
            <person name="Feng S."/>
            <person name="Zhang L."/>
            <person name="Su X.-H."/>
            <person name="Brejova B."/>
            <person name="Vinar T."/>
            <person name="Xu M."/>
            <person name="Wang M.-X."/>
            <person name="Zhang S.-G."/>
            <person name="Huang M.-R."/>
            <person name="Wu R."/>
            <person name="Zhou Y."/>
        </authorList>
    </citation>
    <scope>NUCLEOTIDE SEQUENCE [LARGE SCALE GENOMIC DNA]</scope>
    <source>
        <strain evidence="3 4">MB_m1</strain>
    </source>
</reference>
<dbReference type="InterPro" id="IPR036910">
    <property type="entry name" value="HMG_box_dom_sf"/>
</dbReference>
<dbReference type="SUPFAM" id="SSF47095">
    <property type="entry name" value="HMG-box"/>
    <property type="match status" value="1"/>
</dbReference>
<dbReference type="OrthoDB" id="20772at2759"/>
<feature type="compositionally biased region" description="Basic and acidic residues" evidence="1">
    <location>
        <begin position="171"/>
        <end position="190"/>
    </location>
</feature>
<dbReference type="EMBL" id="JH921446">
    <property type="protein sequence ID" value="EKD14195.1"/>
    <property type="molecule type" value="Genomic_DNA"/>
</dbReference>
<dbReference type="PANTHER" id="PTHR23099">
    <property type="entry name" value="TRANSCRIPTIONAL REGULATOR"/>
    <property type="match status" value="1"/>
</dbReference>
<dbReference type="STRING" id="1072389.K1WAC7"/>
<gene>
    <name evidence="3" type="ORF">MBM_07425</name>
</gene>
<dbReference type="KEGG" id="mbe:MBM_07425"/>
<evidence type="ECO:0000259" key="2">
    <source>
        <dbReference type="SMART" id="SM00731"/>
    </source>
</evidence>